<protein>
    <recommendedName>
        <fullName evidence="2">Ribosomal silencing factor RsfS</fullName>
    </recommendedName>
</protein>
<keyword evidence="2" id="KW-0810">Translation regulation</keyword>
<proteinExistence type="inferred from homology"/>
<dbReference type="HAMAP" id="MF_01477">
    <property type="entry name" value="Iojap_RsfS"/>
    <property type="match status" value="1"/>
</dbReference>
<dbReference type="GO" id="GO:0090071">
    <property type="term" value="P:negative regulation of ribosome biogenesis"/>
    <property type="evidence" value="ECO:0007669"/>
    <property type="project" value="UniProtKB-UniRule"/>
</dbReference>
<dbReference type="GO" id="GO:0043023">
    <property type="term" value="F:ribosomal large subunit binding"/>
    <property type="evidence" value="ECO:0007669"/>
    <property type="project" value="TreeGrafter"/>
</dbReference>
<dbReference type="SUPFAM" id="SSF81301">
    <property type="entry name" value="Nucleotidyltransferase"/>
    <property type="match status" value="1"/>
</dbReference>
<evidence type="ECO:0000313" key="3">
    <source>
        <dbReference type="EMBL" id="RCL74616.1"/>
    </source>
</evidence>
<dbReference type="PANTHER" id="PTHR21043:SF0">
    <property type="entry name" value="MITOCHONDRIAL ASSEMBLY OF RIBOSOMAL LARGE SUBUNIT PROTEIN 1"/>
    <property type="match status" value="1"/>
</dbReference>
<dbReference type="Pfam" id="PF02410">
    <property type="entry name" value="RsfS"/>
    <property type="match status" value="1"/>
</dbReference>
<comment type="caution">
    <text evidence="3">The sequence shown here is derived from an EMBL/GenBank/DDBJ whole genome shotgun (WGS) entry which is preliminary data.</text>
</comment>
<organism evidence="3 4">
    <name type="scientific">PS1 clade bacterium</name>
    <dbReference type="NCBI Taxonomy" id="2175152"/>
    <lineage>
        <taxon>Bacteria</taxon>
        <taxon>Pseudomonadati</taxon>
        <taxon>Pseudomonadota</taxon>
        <taxon>Alphaproteobacteria</taxon>
        <taxon>PS1 clade</taxon>
    </lineage>
</organism>
<evidence type="ECO:0000256" key="1">
    <source>
        <dbReference type="ARBA" id="ARBA00010574"/>
    </source>
</evidence>
<dbReference type="Proteomes" id="UP000253570">
    <property type="component" value="Unassembled WGS sequence"/>
</dbReference>
<comment type="subunit">
    <text evidence="2">Interacts with ribosomal protein uL14 (rplN).</text>
</comment>
<sequence>MIDKKIIKIVSDCLEEMKAQNTTIINISKKSSIADYMVVSSGTSSRHISSIADKIQRTLKNNSYKNIQVEGLQNCDWVLIDAFDVIINIFKPEVREFYRIEKIWSENLVVNDETKIG</sequence>
<dbReference type="EMBL" id="QOQD01000001">
    <property type="protein sequence ID" value="RCL74616.1"/>
    <property type="molecule type" value="Genomic_DNA"/>
</dbReference>
<evidence type="ECO:0000313" key="4">
    <source>
        <dbReference type="Proteomes" id="UP000253570"/>
    </source>
</evidence>
<comment type="subcellular location">
    <subcellularLocation>
        <location evidence="2">Cytoplasm</location>
    </subcellularLocation>
</comment>
<dbReference type="PANTHER" id="PTHR21043">
    <property type="entry name" value="IOJAP SUPERFAMILY ORTHOLOG"/>
    <property type="match status" value="1"/>
</dbReference>
<dbReference type="NCBIfam" id="TIGR00090">
    <property type="entry name" value="rsfS_iojap_ybeB"/>
    <property type="match status" value="1"/>
</dbReference>
<dbReference type="Gene3D" id="3.30.460.10">
    <property type="entry name" value="Beta Polymerase, domain 2"/>
    <property type="match status" value="1"/>
</dbReference>
<comment type="function">
    <text evidence="2">Functions as a ribosomal silencing factor. Interacts with ribosomal protein uL14 (rplN), blocking formation of intersubunit bridge B8. Prevents association of the 30S and 50S ribosomal subunits and the formation of functional ribosomes, thus repressing translation.</text>
</comment>
<reference evidence="3 4" key="1">
    <citation type="journal article" date="2018" name="Microbiome">
        <title>Fine metagenomic profile of the Mediterranean stratified and mixed water columns revealed by assembly and recruitment.</title>
        <authorList>
            <person name="Haro-Moreno J.M."/>
            <person name="Lopez-Perez M."/>
            <person name="De La Torre J.R."/>
            <person name="Picazo A."/>
            <person name="Camacho A."/>
            <person name="Rodriguez-Valera F."/>
        </authorList>
    </citation>
    <scope>NUCLEOTIDE SEQUENCE [LARGE SCALE GENOMIC DNA]</scope>
    <source>
        <strain evidence="3">MED-G57</strain>
    </source>
</reference>
<gene>
    <name evidence="2 3" type="primary">rsfS</name>
    <name evidence="3" type="ORF">DBW71_00275</name>
</gene>
<dbReference type="InterPro" id="IPR043519">
    <property type="entry name" value="NT_sf"/>
</dbReference>
<dbReference type="InterPro" id="IPR004394">
    <property type="entry name" value="Iojap/RsfS/C7orf30"/>
</dbReference>
<dbReference type="GO" id="GO:0017148">
    <property type="term" value="P:negative regulation of translation"/>
    <property type="evidence" value="ECO:0007669"/>
    <property type="project" value="UniProtKB-UniRule"/>
</dbReference>
<keyword evidence="2" id="KW-0678">Repressor</keyword>
<name>A0A368DTG9_9PROT</name>
<keyword evidence="2" id="KW-0963">Cytoplasm</keyword>
<evidence type="ECO:0000256" key="2">
    <source>
        <dbReference type="HAMAP-Rule" id="MF_01477"/>
    </source>
</evidence>
<dbReference type="AlphaFoldDB" id="A0A368DTG9"/>
<accession>A0A368DTG9</accession>
<comment type="similarity">
    <text evidence="1 2">Belongs to the Iojap/RsfS family.</text>
</comment>
<dbReference type="GO" id="GO:0042256">
    <property type="term" value="P:cytosolic ribosome assembly"/>
    <property type="evidence" value="ECO:0007669"/>
    <property type="project" value="UniProtKB-UniRule"/>
</dbReference>
<dbReference type="GO" id="GO:0005737">
    <property type="term" value="C:cytoplasm"/>
    <property type="evidence" value="ECO:0007669"/>
    <property type="project" value="UniProtKB-SubCell"/>
</dbReference>